<dbReference type="SUPFAM" id="SSF53850">
    <property type="entry name" value="Periplasmic binding protein-like II"/>
    <property type="match status" value="1"/>
</dbReference>
<dbReference type="EMBL" id="CADCTG010000165">
    <property type="protein sequence ID" value="CAA9249328.1"/>
    <property type="molecule type" value="Genomic_DNA"/>
</dbReference>
<evidence type="ECO:0000313" key="3">
    <source>
        <dbReference type="EMBL" id="CAA9249328.1"/>
    </source>
</evidence>
<gene>
    <name evidence="3" type="ORF">AVDCRST_MAG08-2034</name>
</gene>
<dbReference type="Pfam" id="PF03401">
    <property type="entry name" value="TctC"/>
    <property type="match status" value="1"/>
</dbReference>
<evidence type="ECO:0000256" key="1">
    <source>
        <dbReference type="ARBA" id="ARBA00006987"/>
    </source>
</evidence>
<proteinExistence type="inferred from homology"/>
<keyword evidence="2" id="KW-0732">Signal</keyword>
<dbReference type="InterPro" id="IPR005064">
    <property type="entry name" value="BUG"/>
</dbReference>
<dbReference type="CDD" id="cd07012">
    <property type="entry name" value="PBP2_Bug_TTT"/>
    <property type="match status" value="1"/>
</dbReference>
<dbReference type="PANTHER" id="PTHR42928">
    <property type="entry name" value="TRICARBOXYLATE-BINDING PROTEIN"/>
    <property type="match status" value="1"/>
</dbReference>
<organism evidence="3">
    <name type="scientific">uncultured Acetobacteraceae bacterium</name>
    <dbReference type="NCBI Taxonomy" id="169975"/>
    <lineage>
        <taxon>Bacteria</taxon>
        <taxon>Pseudomonadati</taxon>
        <taxon>Pseudomonadota</taxon>
        <taxon>Alphaproteobacteria</taxon>
        <taxon>Acetobacterales</taxon>
        <taxon>Acetobacteraceae</taxon>
        <taxon>environmental samples</taxon>
    </lineage>
</organism>
<evidence type="ECO:0000256" key="2">
    <source>
        <dbReference type="SAM" id="SignalP"/>
    </source>
</evidence>
<name>A0A6J4IG45_9PROT</name>
<dbReference type="Gene3D" id="3.40.190.10">
    <property type="entry name" value="Periplasmic binding protein-like II"/>
    <property type="match status" value="1"/>
</dbReference>
<dbReference type="PIRSF" id="PIRSF017082">
    <property type="entry name" value="YflP"/>
    <property type="match status" value="1"/>
</dbReference>
<comment type="similarity">
    <text evidence="1">Belongs to the UPF0065 (bug) family.</text>
</comment>
<dbReference type="Gene3D" id="3.40.190.150">
    <property type="entry name" value="Bordetella uptake gene, domain 1"/>
    <property type="match status" value="1"/>
</dbReference>
<dbReference type="AlphaFoldDB" id="A0A6J4IG45"/>
<dbReference type="PANTHER" id="PTHR42928:SF5">
    <property type="entry name" value="BLR1237 PROTEIN"/>
    <property type="match status" value="1"/>
</dbReference>
<sequence length="320" mass="34401">MTPAPRRALLGLAAAASLPAAAQEPYPTRPVRIVAPFAPGGSSDLTARFIAGHMEARTGQPVVVDNRAGANGIIGTVAVKGAPPDGYTLLLATTTTMSANPALVRNLPYDPAKDFTVVGFYASSGAYLLVRPDAPWRDVPALVADAKARPGELFFGHFNASSRVPAEVFNTMAGIRIQGVPYRAIGAAFSDLLAGRLHLIFVDTVAGDAWVRDNRLRALAITRERRWDRWPDLPAMSETYPEFGMSGFLGMAAPAGTPRAVCERLNALCNEAMTTEPAKGKMTEMGFNPEPLGLQRIAEMVEVEREKWARYVRLAGIEPE</sequence>
<dbReference type="InterPro" id="IPR042100">
    <property type="entry name" value="Bug_dom1"/>
</dbReference>
<reference evidence="3" key="1">
    <citation type="submission" date="2020-02" db="EMBL/GenBank/DDBJ databases">
        <authorList>
            <person name="Meier V. D."/>
        </authorList>
    </citation>
    <scope>NUCLEOTIDE SEQUENCE</scope>
    <source>
        <strain evidence="3">AVDCRST_MAG08</strain>
    </source>
</reference>
<feature type="signal peptide" evidence="2">
    <location>
        <begin position="1"/>
        <end position="22"/>
    </location>
</feature>
<feature type="chain" id="PRO_5027005447" evidence="2">
    <location>
        <begin position="23"/>
        <end position="320"/>
    </location>
</feature>
<accession>A0A6J4IG45</accession>
<protein>
    <submittedName>
        <fullName evidence="3">BUG/TctC family periplasmic protein</fullName>
    </submittedName>
</protein>